<dbReference type="AlphaFoldDB" id="A0AAN7BA76"/>
<gene>
    <name evidence="4" type="ORF">QBC37DRAFT_343630</name>
</gene>
<feature type="coiled-coil region" evidence="1">
    <location>
        <begin position="341"/>
        <end position="368"/>
    </location>
</feature>
<evidence type="ECO:0000259" key="3">
    <source>
        <dbReference type="PROSITE" id="PS50888"/>
    </source>
</evidence>
<keyword evidence="1" id="KW-0175">Coiled coil</keyword>
<evidence type="ECO:0000313" key="5">
    <source>
        <dbReference type="Proteomes" id="UP001301769"/>
    </source>
</evidence>
<reference evidence="4" key="2">
    <citation type="submission" date="2023-05" db="EMBL/GenBank/DDBJ databases">
        <authorList>
            <consortium name="Lawrence Berkeley National Laboratory"/>
            <person name="Steindorff A."/>
            <person name="Hensen N."/>
            <person name="Bonometti L."/>
            <person name="Westerberg I."/>
            <person name="Brannstrom I.O."/>
            <person name="Guillou S."/>
            <person name="Cros-Aarteil S."/>
            <person name="Calhoun S."/>
            <person name="Haridas S."/>
            <person name="Kuo A."/>
            <person name="Mondo S."/>
            <person name="Pangilinan J."/>
            <person name="Riley R."/>
            <person name="Labutti K."/>
            <person name="Andreopoulos B."/>
            <person name="Lipzen A."/>
            <person name="Chen C."/>
            <person name="Yanf M."/>
            <person name="Daum C."/>
            <person name="Ng V."/>
            <person name="Clum A."/>
            <person name="Ohm R."/>
            <person name="Martin F."/>
            <person name="Silar P."/>
            <person name="Natvig D."/>
            <person name="Lalanne C."/>
            <person name="Gautier V."/>
            <person name="Ament-Velasquez S.L."/>
            <person name="Kruys A."/>
            <person name="Hutchinson M.I."/>
            <person name="Powell A.J."/>
            <person name="Barry K."/>
            <person name="Miller A.N."/>
            <person name="Grigoriev I.V."/>
            <person name="Debuchy R."/>
            <person name="Gladieux P."/>
            <person name="Thoren M.H."/>
            <person name="Johannesson H."/>
        </authorList>
    </citation>
    <scope>NUCLEOTIDE SEQUENCE</scope>
    <source>
        <strain evidence="4">PSN293</strain>
    </source>
</reference>
<feature type="compositionally biased region" description="Low complexity" evidence="2">
    <location>
        <begin position="148"/>
        <end position="171"/>
    </location>
</feature>
<organism evidence="4 5">
    <name type="scientific">Rhypophila decipiens</name>
    <dbReference type="NCBI Taxonomy" id="261697"/>
    <lineage>
        <taxon>Eukaryota</taxon>
        <taxon>Fungi</taxon>
        <taxon>Dikarya</taxon>
        <taxon>Ascomycota</taxon>
        <taxon>Pezizomycotina</taxon>
        <taxon>Sordariomycetes</taxon>
        <taxon>Sordariomycetidae</taxon>
        <taxon>Sordariales</taxon>
        <taxon>Naviculisporaceae</taxon>
        <taxon>Rhypophila</taxon>
    </lineage>
</organism>
<dbReference type="InterPro" id="IPR052099">
    <property type="entry name" value="Regulatory_TF_Diverse"/>
</dbReference>
<accession>A0AAN7BA76</accession>
<feature type="compositionally biased region" description="Low complexity" evidence="2">
    <location>
        <begin position="318"/>
        <end position="327"/>
    </location>
</feature>
<dbReference type="PROSITE" id="PS50888">
    <property type="entry name" value="BHLH"/>
    <property type="match status" value="1"/>
</dbReference>
<proteinExistence type="predicted"/>
<comment type="caution">
    <text evidence="4">The sequence shown here is derived from an EMBL/GenBank/DDBJ whole genome shotgun (WGS) entry which is preliminary data.</text>
</comment>
<dbReference type="SMART" id="SM00353">
    <property type="entry name" value="HLH"/>
    <property type="match status" value="1"/>
</dbReference>
<feature type="compositionally biased region" description="Basic and acidic residues" evidence="2">
    <location>
        <begin position="9"/>
        <end position="22"/>
    </location>
</feature>
<dbReference type="GO" id="GO:0046983">
    <property type="term" value="F:protein dimerization activity"/>
    <property type="evidence" value="ECO:0007669"/>
    <property type="project" value="InterPro"/>
</dbReference>
<dbReference type="Pfam" id="PF00010">
    <property type="entry name" value="HLH"/>
    <property type="match status" value="1"/>
</dbReference>
<dbReference type="InterPro" id="IPR011598">
    <property type="entry name" value="bHLH_dom"/>
</dbReference>
<reference evidence="4" key="1">
    <citation type="journal article" date="2023" name="Mol. Phylogenet. Evol.">
        <title>Genome-scale phylogeny and comparative genomics of the fungal order Sordariales.</title>
        <authorList>
            <person name="Hensen N."/>
            <person name="Bonometti L."/>
            <person name="Westerberg I."/>
            <person name="Brannstrom I.O."/>
            <person name="Guillou S."/>
            <person name="Cros-Aarteil S."/>
            <person name="Calhoun S."/>
            <person name="Haridas S."/>
            <person name="Kuo A."/>
            <person name="Mondo S."/>
            <person name="Pangilinan J."/>
            <person name="Riley R."/>
            <person name="LaButti K."/>
            <person name="Andreopoulos B."/>
            <person name="Lipzen A."/>
            <person name="Chen C."/>
            <person name="Yan M."/>
            <person name="Daum C."/>
            <person name="Ng V."/>
            <person name="Clum A."/>
            <person name="Steindorff A."/>
            <person name="Ohm R.A."/>
            <person name="Martin F."/>
            <person name="Silar P."/>
            <person name="Natvig D.O."/>
            <person name="Lalanne C."/>
            <person name="Gautier V."/>
            <person name="Ament-Velasquez S.L."/>
            <person name="Kruys A."/>
            <person name="Hutchinson M.I."/>
            <person name="Powell A.J."/>
            <person name="Barry K."/>
            <person name="Miller A.N."/>
            <person name="Grigoriev I.V."/>
            <person name="Debuchy R."/>
            <person name="Gladieux P."/>
            <person name="Hiltunen Thoren M."/>
            <person name="Johannesson H."/>
        </authorList>
    </citation>
    <scope>NUCLEOTIDE SEQUENCE</scope>
    <source>
        <strain evidence="4">PSN293</strain>
    </source>
</reference>
<feature type="region of interest" description="Disordered" evidence="2">
    <location>
        <begin position="310"/>
        <end position="338"/>
    </location>
</feature>
<feature type="compositionally biased region" description="Polar residues" evidence="2">
    <location>
        <begin position="41"/>
        <end position="62"/>
    </location>
</feature>
<feature type="region of interest" description="Disordered" evidence="2">
    <location>
        <begin position="1"/>
        <end position="74"/>
    </location>
</feature>
<dbReference type="PANTHER" id="PTHR47336">
    <property type="entry name" value="TRANSCRIPTION FACTOR HMS1-RELATED"/>
    <property type="match status" value="1"/>
</dbReference>
<dbReference type="Proteomes" id="UP001301769">
    <property type="component" value="Unassembled WGS sequence"/>
</dbReference>
<feature type="region of interest" description="Disordered" evidence="2">
    <location>
        <begin position="148"/>
        <end position="296"/>
    </location>
</feature>
<feature type="compositionally biased region" description="Basic and acidic residues" evidence="2">
    <location>
        <begin position="279"/>
        <end position="295"/>
    </location>
</feature>
<feature type="compositionally biased region" description="Acidic residues" evidence="2">
    <location>
        <begin position="268"/>
        <end position="278"/>
    </location>
</feature>
<evidence type="ECO:0000256" key="2">
    <source>
        <dbReference type="SAM" id="MobiDB-lite"/>
    </source>
</evidence>
<keyword evidence="5" id="KW-1185">Reference proteome</keyword>
<dbReference type="InterPro" id="IPR036638">
    <property type="entry name" value="HLH_DNA-bd_sf"/>
</dbReference>
<protein>
    <recommendedName>
        <fullName evidence="3">BHLH domain-containing protein</fullName>
    </recommendedName>
</protein>
<feature type="compositionally biased region" description="Basic and acidic residues" evidence="2">
    <location>
        <begin position="328"/>
        <end position="338"/>
    </location>
</feature>
<dbReference type="SUPFAM" id="SSF47459">
    <property type="entry name" value="HLH, helix-loop-helix DNA-binding domain"/>
    <property type="match status" value="1"/>
</dbReference>
<name>A0AAN7BA76_9PEZI</name>
<evidence type="ECO:0000256" key="1">
    <source>
        <dbReference type="SAM" id="Coils"/>
    </source>
</evidence>
<dbReference type="EMBL" id="MU858105">
    <property type="protein sequence ID" value="KAK4213685.1"/>
    <property type="molecule type" value="Genomic_DNA"/>
</dbReference>
<dbReference type="PANTHER" id="PTHR47336:SF2">
    <property type="entry name" value="TRANSCRIPTION FACTOR HMS1-RELATED"/>
    <property type="match status" value="1"/>
</dbReference>
<feature type="domain" description="BHLH" evidence="3">
    <location>
        <begin position="283"/>
        <end position="351"/>
    </location>
</feature>
<dbReference type="Gene3D" id="4.10.280.10">
    <property type="entry name" value="Helix-loop-helix DNA-binding domain"/>
    <property type="match status" value="1"/>
</dbReference>
<evidence type="ECO:0000313" key="4">
    <source>
        <dbReference type="EMBL" id="KAK4213685.1"/>
    </source>
</evidence>
<sequence>MMHRNRATGKVEDGPELDRATVEKMASPSRMTPTYDISYLSPASGTFQPPQYINPESLNSTHPDPAGWRYPSDSTGTQSFGFGVGGYGLTTFPESDCPDSSYFSEATSSAPFTSPDVLSGYGSVSPGDLAGNAVANFYDYEILFPIPTSAGPASPGSGPEPESCSSSPTEIYHGQPLGLPTGDPTYVSGMSPESKSMRGPTLMPKRRVSPSSSGMARPRGSVLEMSGDNPVDGGTGSKIQLRTAFRKAKTKRQPSQSSAASGKRSGPEEEEDQDEALTGEERRARNSHNIVEKQYRNRLNAQFVQLLAILPAEQRNGTSDNSSTSDNPAREEKRVSKADVLDIASRRIKALEEETARLEGEHNTLMSSVDAMKSTVMGRGLRNME</sequence>